<dbReference type="Gene3D" id="2.60.40.1120">
    <property type="entry name" value="Carboxypeptidase-like, regulatory domain"/>
    <property type="match status" value="1"/>
</dbReference>
<evidence type="ECO:0000259" key="11">
    <source>
        <dbReference type="Pfam" id="PF00593"/>
    </source>
</evidence>
<organism evidence="13 14">
    <name type="scientific">Siphonobacter aquaeclarae</name>
    <dbReference type="NCBI Taxonomy" id="563176"/>
    <lineage>
        <taxon>Bacteria</taxon>
        <taxon>Pseudomonadati</taxon>
        <taxon>Bacteroidota</taxon>
        <taxon>Cytophagia</taxon>
        <taxon>Cytophagales</taxon>
        <taxon>Cytophagaceae</taxon>
        <taxon>Siphonobacter</taxon>
    </lineage>
</organism>
<evidence type="ECO:0000256" key="4">
    <source>
        <dbReference type="ARBA" id="ARBA00022692"/>
    </source>
</evidence>
<keyword evidence="5" id="KW-0732">Signal</keyword>
<name>A0A1G9N6C3_9BACT</name>
<evidence type="ECO:0000313" key="14">
    <source>
        <dbReference type="Proteomes" id="UP000198901"/>
    </source>
</evidence>
<evidence type="ECO:0000256" key="9">
    <source>
        <dbReference type="ARBA" id="ARBA00023237"/>
    </source>
</evidence>
<dbReference type="STRING" id="563176.SAMN04488090_1879"/>
<keyword evidence="8 13" id="KW-0675">Receptor</keyword>
<proteinExistence type="inferred from homology"/>
<evidence type="ECO:0000256" key="6">
    <source>
        <dbReference type="ARBA" id="ARBA00023077"/>
    </source>
</evidence>
<evidence type="ECO:0000256" key="2">
    <source>
        <dbReference type="ARBA" id="ARBA00022448"/>
    </source>
</evidence>
<dbReference type="Proteomes" id="UP000198901">
    <property type="component" value="Unassembled WGS sequence"/>
</dbReference>
<keyword evidence="2" id="KW-0813">Transport</keyword>
<dbReference type="InterPro" id="IPR037066">
    <property type="entry name" value="Plug_dom_sf"/>
</dbReference>
<dbReference type="InterPro" id="IPR036942">
    <property type="entry name" value="Beta-barrel_TonB_sf"/>
</dbReference>
<evidence type="ECO:0000256" key="5">
    <source>
        <dbReference type="ARBA" id="ARBA00022729"/>
    </source>
</evidence>
<dbReference type="InterPro" id="IPR039426">
    <property type="entry name" value="TonB-dep_rcpt-like"/>
</dbReference>
<dbReference type="EMBL" id="FNGS01000003">
    <property type="protein sequence ID" value="SDL81954.1"/>
    <property type="molecule type" value="Genomic_DNA"/>
</dbReference>
<dbReference type="Pfam" id="PF07715">
    <property type="entry name" value="Plug"/>
    <property type="match status" value="1"/>
</dbReference>
<keyword evidence="7 10" id="KW-0472">Membrane</keyword>
<feature type="domain" description="TonB-dependent receptor-like beta-barrel" evidence="11">
    <location>
        <begin position="281"/>
        <end position="740"/>
    </location>
</feature>
<comment type="similarity">
    <text evidence="10">Belongs to the TonB-dependent receptor family.</text>
</comment>
<reference evidence="13 14" key="1">
    <citation type="submission" date="2016-10" db="EMBL/GenBank/DDBJ databases">
        <authorList>
            <person name="de Groot N.N."/>
        </authorList>
    </citation>
    <scope>NUCLEOTIDE SEQUENCE [LARGE SCALE GENOMIC DNA]</scope>
    <source>
        <strain evidence="13 14">DSM 21668</strain>
    </source>
</reference>
<evidence type="ECO:0000256" key="3">
    <source>
        <dbReference type="ARBA" id="ARBA00022452"/>
    </source>
</evidence>
<dbReference type="InterPro" id="IPR000531">
    <property type="entry name" value="Beta-barrel_TonB"/>
</dbReference>
<dbReference type="Gene3D" id="2.40.170.20">
    <property type="entry name" value="TonB-dependent receptor, beta-barrel domain"/>
    <property type="match status" value="1"/>
</dbReference>
<dbReference type="PANTHER" id="PTHR30069">
    <property type="entry name" value="TONB-DEPENDENT OUTER MEMBRANE RECEPTOR"/>
    <property type="match status" value="1"/>
</dbReference>
<evidence type="ECO:0000256" key="1">
    <source>
        <dbReference type="ARBA" id="ARBA00004571"/>
    </source>
</evidence>
<keyword evidence="6 10" id="KW-0798">TonB box</keyword>
<keyword evidence="3" id="KW-1134">Transmembrane beta strand</keyword>
<dbReference type="InterPro" id="IPR008969">
    <property type="entry name" value="CarboxyPept-like_regulatory"/>
</dbReference>
<sequence length="785" mass="87644">MRPVLVLFGILFCTISYGQTVRRTLSGYVRENGSGELLPGVTVYVPHLKAGTTTNRYGFYSITLPRTDTLVVTFSSVGFRTQVYSLAGQSELNVSLEAAGQDLNEVVVTAGASPGVSETVQMSSVSVPIQQVREIPALLGEKDVLKVLQLLPGVQKGSEGNSGLYIRGGGPDQNLIILDDAPVYNTFHLFGFFSLFNGDALKSVELVKGGFPARYGGRLSSVIEMQMKEGNKEGFHGEGGVGVISSRLVLEGPLAGKKSSFIISGRRTYADLLIRPFLPKENKGGYYFYDLNAKLNYDFGRKNKLYLSGYFGQDRFSFSSEIGQGKQSGGLNWGNATGSLRWNHLFSGKLFANTSAIFSHYKFGVNANSFQTFNATTTEYRLLYQSAIRDFSLRTDFDWMPSPDHTLKAGAALTYHRFTPSAVTVENTLISQALSRSNPIDSYEGGVYAEDTWHPFPALRVNAGVRLSYFLTDGKQYSRPEPRLAASYSLPGRWAVKGSFATMNQYIHLLSSSGIGLPTDLWVPTTNRIAPQQSRQVALGVAKDYRTFSVTLEGFYKKMDGILAYREGSSFLLNTGTIEATAENRSNDRSWEEQITTGQGWSYGAEWLLQKKIGRFSGWIGYTLSWIQNQFDELNGGKKFWARYDRRHDLSVVGIYHLSPKITLSGTWVYGTGQALTLPQASYTVAGPSPTGIDPLFKGRVYDYEERNSFRAAPYHRLDLSVQLHKKFRRYERTWELSLYNAYSRKNPFFYYFDDSENTEAGINRKLKKLSLFPIIPSVSWSFKF</sequence>
<dbReference type="OrthoDB" id="1111684at2"/>
<dbReference type="Gene3D" id="2.170.130.10">
    <property type="entry name" value="TonB-dependent receptor, plug domain"/>
    <property type="match status" value="1"/>
</dbReference>
<keyword evidence="9" id="KW-0998">Cell outer membrane</keyword>
<evidence type="ECO:0000256" key="8">
    <source>
        <dbReference type="ARBA" id="ARBA00023170"/>
    </source>
</evidence>
<dbReference type="InterPro" id="IPR012910">
    <property type="entry name" value="Plug_dom"/>
</dbReference>
<dbReference type="Pfam" id="PF00593">
    <property type="entry name" value="TonB_dep_Rec_b-barrel"/>
    <property type="match status" value="1"/>
</dbReference>
<dbReference type="AlphaFoldDB" id="A0A1G9N6C3"/>
<evidence type="ECO:0000256" key="10">
    <source>
        <dbReference type="RuleBase" id="RU003357"/>
    </source>
</evidence>
<keyword evidence="4" id="KW-0812">Transmembrane</keyword>
<dbReference type="SUPFAM" id="SSF49464">
    <property type="entry name" value="Carboxypeptidase regulatory domain-like"/>
    <property type="match status" value="1"/>
</dbReference>
<dbReference type="SUPFAM" id="SSF56935">
    <property type="entry name" value="Porins"/>
    <property type="match status" value="1"/>
</dbReference>
<evidence type="ECO:0000313" key="13">
    <source>
        <dbReference type="EMBL" id="SDL81954.1"/>
    </source>
</evidence>
<gene>
    <name evidence="13" type="ORF">SAMN04488090_1879</name>
</gene>
<dbReference type="RefSeq" id="WP_093200832.1">
    <property type="nucleotide sequence ID" value="NZ_FNGS01000003.1"/>
</dbReference>
<keyword evidence="14" id="KW-1185">Reference proteome</keyword>
<accession>A0A1G9N6C3</accession>
<feature type="domain" description="TonB-dependent receptor plug" evidence="12">
    <location>
        <begin position="133"/>
        <end position="218"/>
    </location>
</feature>
<dbReference type="GO" id="GO:0044718">
    <property type="term" value="P:siderophore transmembrane transport"/>
    <property type="evidence" value="ECO:0007669"/>
    <property type="project" value="TreeGrafter"/>
</dbReference>
<evidence type="ECO:0000256" key="7">
    <source>
        <dbReference type="ARBA" id="ARBA00023136"/>
    </source>
</evidence>
<comment type="subcellular location">
    <subcellularLocation>
        <location evidence="1">Cell outer membrane</location>
        <topology evidence="1">Multi-pass membrane protein</topology>
    </subcellularLocation>
</comment>
<evidence type="ECO:0000259" key="12">
    <source>
        <dbReference type="Pfam" id="PF07715"/>
    </source>
</evidence>
<dbReference type="Pfam" id="PF13715">
    <property type="entry name" value="CarbopepD_reg_2"/>
    <property type="match status" value="1"/>
</dbReference>
<dbReference type="GO" id="GO:0015344">
    <property type="term" value="F:siderophore uptake transmembrane transporter activity"/>
    <property type="evidence" value="ECO:0007669"/>
    <property type="project" value="TreeGrafter"/>
</dbReference>
<dbReference type="GO" id="GO:0009279">
    <property type="term" value="C:cell outer membrane"/>
    <property type="evidence" value="ECO:0007669"/>
    <property type="project" value="UniProtKB-SubCell"/>
</dbReference>
<dbReference type="PANTHER" id="PTHR30069:SF29">
    <property type="entry name" value="HEMOGLOBIN AND HEMOGLOBIN-HAPTOGLOBIN-BINDING PROTEIN 1-RELATED"/>
    <property type="match status" value="1"/>
</dbReference>
<protein>
    <submittedName>
        <fullName evidence="13">TonB-dependent Receptor Plug Domain</fullName>
    </submittedName>
</protein>